<dbReference type="Gene3D" id="1.20.5.170">
    <property type="match status" value="1"/>
</dbReference>
<dbReference type="CDD" id="cd14703">
    <property type="entry name" value="bZIP_plant_RF2"/>
    <property type="match status" value="1"/>
</dbReference>
<keyword evidence="9" id="KW-1185">Reference proteome</keyword>
<name>A0A0D9W2D3_9ORYZ</name>
<dbReference type="PANTHER" id="PTHR13690">
    <property type="entry name" value="TRANSCRIPTION FACTOR POSF21-RELATED"/>
    <property type="match status" value="1"/>
</dbReference>
<dbReference type="AlphaFoldDB" id="A0A0D9W2D3"/>
<dbReference type="InterPro" id="IPR046347">
    <property type="entry name" value="bZIP_sf"/>
</dbReference>
<evidence type="ECO:0000256" key="4">
    <source>
        <dbReference type="ARBA" id="ARBA00023163"/>
    </source>
</evidence>
<evidence type="ECO:0000256" key="1">
    <source>
        <dbReference type="ARBA" id="ARBA00004123"/>
    </source>
</evidence>
<keyword evidence="4" id="KW-0804">Transcription</keyword>
<accession>A0A0D9W2D3</accession>
<feature type="domain" description="BZIP" evidence="7">
    <location>
        <begin position="332"/>
        <end position="395"/>
    </location>
</feature>
<evidence type="ECO:0000256" key="3">
    <source>
        <dbReference type="ARBA" id="ARBA00023125"/>
    </source>
</evidence>
<dbReference type="SMART" id="SM00338">
    <property type="entry name" value="BRLZ"/>
    <property type="match status" value="1"/>
</dbReference>
<evidence type="ECO:0000259" key="7">
    <source>
        <dbReference type="PROSITE" id="PS50217"/>
    </source>
</evidence>
<organism evidence="8 9">
    <name type="scientific">Leersia perrieri</name>
    <dbReference type="NCBI Taxonomy" id="77586"/>
    <lineage>
        <taxon>Eukaryota</taxon>
        <taxon>Viridiplantae</taxon>
        <taxon>Streptophyta</taxon>
        <taxon>Embryophyta</taxon>
        <taxon>Tracheophyta</taxon>
        <taxon>Spermatophyta</taxon>
        <taxon>Magnoliopsida</taxon>
        <taxon>Liliopsida</taxon>
        <taxon>Poales</taxon>
        <taxon>Poaceae</taxon>
        <taxon>BOP clade</taxon>
        <taxon>Oryzoideae</taxon>
        <taxon>Oryzeae</taxon>
        <taxon>Oryzinae</taxon>
        <taxon>Leersia</taxon>
    </lineage>
</organism>
<reference evidence="9" key="2">
    <citation type="submission" date="2013-12" db="EMBL/GenBank/DDBJ databases">
        <authorList>
            <person name="Yu Y."/>
            <person name="Lee S."/>
            <person name="de Baynast K."/>
            <person name="Wissotski M."/>
            <person name="Liu L."/>
            <person name="Talag J."/>
            <person name="Goicoechea J."/>
            <person name="Angelova A."/>
            <person name="Jetty R."/>
            <person name="Kudrna D."/>
            <person name="Golser W."/>
            <person name="Rivera L."/>
            <person name="Zhang J."/>
            <person name="Wing R."/>
        </authorList>
    </citation>
    <scope>NUCLEOTIDE SEQUENCE</scope>
</reference>
<evidence type="ECO:0000256" key="5">
    <source>
        <dbReference type="ARBA" id="ARBA00023242"/>
    </source>
</evidence>
<evidence type="ECO:0000313" key="9">
    <source>
        <dbReference type="Proteomes" id="UP000032180"/>
    </source>
</evidence>
<dbReference type="GO" id="GO:0003677">
    <property type="term" value="F:DNA binding"/>
    <property type="evidence" value="ECO:0007669"/>
    <property type="project" value="UniProtKB-KW"/>
</dbReference>
<comment type="subcellular location">
    <subcellularLocation>
        <location evidence="1">Nucleus</location>
    </subcellularLocation>
</comment>
<dbReference type="InterPro" id="IPR004827">
    <property type="entry name" value="bZIP"/>
</dbReference>
<feature type="region of interest" description="Disordered" evidence="6">
    <location>
        <begin position="226"/>
        <end position="248"/>
    </location>
</feature>
<keyword evidence="5" id="KW-0539">Nucleus</keyword>
<evidence type="ECO:0000313" key="8">
    <source>
        <dbReference type="EnsemblPlants" id="LPERR04G01950.1"/>
    </source>
</evidence>
<dbReference type="PROSITE" id="PS50217">
    <property type="entry name" value="BZIP"/>
    <property type="match status" value="1"/>
</dbReference>
<protein>
    <recommendedName>
        <fullName evidence="7">BZIP domain-containing protein</fullName>
    </recommendedName>
</protein>
<dbReference type="STRING" id="77586.A0A0D9W2D3"/>
<proteinExistence type="predicted"/>
<dbReference type="SUPFAM" id="SSF57959">
    <property type="entry name" value="Leucine zipper domain"/>
    <property type="match status" value="1"/>
</dbReference>
<dbReference type="PANTHER" id="PTHR13690:SF80">
    <property type="entry name" value="BZIP TRANSCRIPTION FACTOR FAMILY PROTEIN-RELATED"/>
    <property type="match status" value="1"/>
</dbReference>
<dbReference type="Pfam" id="PF00170">
    <property type="entry name" value="bZIP_1"/>
    <property type="match status" value="1"/>
</dbReference>
<dbReference type="Gramene" id="LPERR04G01950.1">
    <property type="protein sequence ID" value="LPERR04G01950.1"/>
    <property type="gene ID" value="LPERR04G01950"/>
</dbReference>
<dbReference type="EnsemblPlants" id="LPERR04G01950.1">
    <property type="protein sequence ID" value="LPERR04G01950.1"/>
    <property type="gene ID" value="LPERR04G01950"/>
</dbReference>
<evidence type="ECO:0000256" key="6">
    <source>
        <dbReference type="SAM" id="MobiDB-lite"/>
    </source>
</evidence>
<dbReference type="Proteomes" id="UP000032180">
    <property type="component" value="Chromosome 4"/>
</dbReference>
<sequence>MKGKSLHGLSLLDGSDDGILAPMVPSQLSSILNLVSHHRLNQSFHVSPARFTSLTGSAFSRYLEPPRLAPAVEVGNSFRSEQFFSLFPNSSFLKESIRSPPYVTVDVPPMIALVPQPTRSNQGLRSKLPLMVGHRRWHREILLEDSLQSLQMPHLAPVKPEDRGRSTCTQRGTHDTVMTLSCVGHWVIFVLDSTLPADVVDGVMKDLGIIASTSNNVTQDWHEKIHSDPQAWGPSDSRENEAQSSDASNTTHYCCNMSLDTFMTRTLNVGVVNLQMCNPLLPNTVAYAGGSESNVGGIVVPFATEFGNVKFHEEEKKKIMADKFLSEIVLADPKRVKRILNNRASAARSKLNKMKYTTELERKVQVLQRENATLCVQVTLMQKNNQGLLSQNNEMKIRLQTMDQQAQSGNALTEILTTEVEQLKVIAGEISSPDVPRGSYQPVISISSPPSQNPSHHFLPLLEPNIKGESSRCHSLLDGLGDGIQAPTVPSHVSSIVNLISHYRINQSSHPSPIHFTSLTGSLFSLLGTTTVGSYGNPSFRLNKLLVTTVDFTK</sequence>
<reference evidence="8" key="3">
    <citation type="submission" date="2015-04" db="UniProtKB">
        <authorList>
            <consortium name="EnsemblPlants"/>
        </authorList>
    </citation>
    <scope>IDENTIFICATION</scope>
</reference>
<dbReference type="eggNOG" id="ENOG502QRIA">
    <property type="taxonomic scope" value="Eukaryota"/>
</dbReference>
<keyword evidence="2" id="KW-0805">Transcription regulation</keyword>
<reference evidence="8 9" key="1">
    <citation type="submission" date="2012-08" db="EMBL/GenBank/DDBJ databases">
        <title>Oryza genome evolution.</title>
        <authorList>
            <person name="Wing R.A."/>
        </authorList>
    </citation>
    <scope>NUCLEOTIDE SEQUENCE</scope>
</reference>
<evidence type="ECO:0000256" key="2">
    <source>
        <dbReference type="ARBA" id="ARBA00023015"/>
    </source>
</evidence>
<keyword evidence="3" id="KW-0238">DNA-binding</keyword>
<dbReference type="HOGENOM" id="CLU_026205_4_1_1"/>
<dbReference type="InterPro" id="IPR044759">
    <property type="entry name" value="bZIP_RF2"/>
</dbReference>
<dbReference type="GO" id="GO:0003700">
    <property type="term" value="F:DNA-binding transcription factor activity"/>
    <property type="evidence" value="ECO:0007669"/>
    <property type="project" value="InterPro"/>
</dbReference>
<dbReference type="GO" id="GO:0005634">
    <property type="term" value="C:nucleus"/>
    <property type="evidence" value="ECO:0007669"/>
    <property type="project" value="UniProtKB-SubCell"/>
</dbReference>